<evidence type="ECO:0000256" key="2">
    <source>
        <dbReference type="ARBA" id="ARBA00012438"/>
    </source>
</evidence>
<dbReference type="PANTHER" id="PTHR43304">
    <property type="entry name" value="PHYTOCHROME-LIKE PROTEIN CPH1"/>
    <property type="match status" value="1"/>
</dbReference>
<reference evidence="7 8" key="1">
    <citation type="submission" date="2018-07" db="EMBL/GenBank/DDBJ databases">
        <title>Dyadobacter roseus sp. nov., isolated from rose rhizosphere soil.</title>
        <authorList>
            <person name="Chen L."/>
        </authorList>
    </citation>
    <scope>NUCLEOTIDE SEQUENCE [LARGE SCALE GENOMIC DNA]</scope>
    <source>
        <strain evidence="7 8">RS19</strain>
    </source>
</reference>
<name>A0A3D8YG22_9BACT</name>
<dbReference type="SMART" id="SM00387">
    <property type="entry name" value="HATPase_c"/>
    <property type="match status" value="1"/>
</dbReference>
<dbReference type="PANTHER" id="PTHR43304:SF1">
    <property type="entry name" value="PAC DOMAIN-CONTAINING PROTEIN"/>
    <property type="match status" value="1"/>
</dbReference>
<evidence type="ECO:0000256" key="1">
    <source>
        <dbReference type="ARBA" id="ARBA00000085"/>
    </source>
</evidence>
<evidence type="ECO:0000256" key="3">
    <source>
        <dbReference type="ARBA" id="ARBA00022553"/>
    </source>
</evidence>
<dbReference type="Gene3D" id="3.30.565.10">
    <property type="entry name" value="Histidine kinase-like ATPase, C-terminal domain"/>
    <property type="match status" value="1"/>
</dbReference>
<protein>
    <recommendedName>
        <fullName evidence="2">histidine kinase</fullName>
        <ecNumber evidence="2">2.7.13.3</ecNumber>
    </recommendedName>
</protein>
<proteinExistence type="predicted"/>
<dbReference type="OrthoDB" id="9781208at2"/>
<evidence type="ECO:0000256" key="5">
    <source>
        <dbReference type="ARBA" id="ARBA00022777"/>
    </source>
</evidence>
<dbReference type="EMBL" id="QNUL01000002">
    <property type="protein sequence ID" value="REA63658.1"/>
    <property type="molecule type" value="Genomic_DNA"/>
</dbReference>
<keyword evidence="8" id="KW-1185">Reference proteome</keyword>
<dbReference type="EC" id="2.7.13.3" evidence="2"/>
<dbReference type="PROSITE" id="PS50109">
    <property type="entry name" value="HIS_KIN"/>
    <property type="match status" value="1"/>
</dbReference>
<dbReference type="PRINTS" id="PR00344">
    <property type="entry name" value="BCTRLSENSOR"/>
</dbReference>
<feature type="domain" description="Histidine kinase" evidence="6">
    <location>
        <begin position="1"/>
        <end position="139"/>
    </location>
</feature>
<evidence type="ECO:0000313" key="7">
    <source>
        <dbReference type="EMBL" id="REA63658.1"/>
    </source>
</evidence>
<dbReference type="InterPro" id="IPR052162">
    <property type="entry name" value="Sensor_kinase/Photoreceptor"/>
</dbReference>
<comment type="catalytic activity">
    <reaction evidence="1">
        <text>ATP + protein L-histidine = ADP + protein N-phospho-L-histidine.</text>
        <dbReference type="EC" id="2.7.13.3"/>
    </reaction>
</comment>
<evidence type="ECO:0000313" key="8">
    <source>
        <dbReference type="Proteomes" id="UP000256373"/>
    </source>
</evidence>
<evidence type="ECO:0000256" key="4">
    <source>
        <dbReference type="ARBA" id="ARBA00022679"/>
    </source>
</evidence>
<dbReference type="InterPro" id="IPR003594">
    <property type="entry name" value="HATPase_dom"/>
</dbReference>
<keyword evidence="4" id="KW-0808">Transferase</keyword>
<keyword evidence="5" id="KW-0418">Kinase</keyword>
<evidence type="ECO:0000259" key="6">
    <source>
        <dbReference type="PROSITE" id="PS50109"/>
    </source>
</evidence>
<dbReference type="Pfam" id="PF02518">
    <property type="entry name" value="HATPase_c"/>
    <property type="match status" value="1"/>
</dbReference>
<comment type="caution">
    <text evidence="7">The sequence shown here is derived from an EMBL/GenBank/DDBJ whole genome shotgun (WGS) entry which is preliminary data.</text>
</comment>
<dbReference type="Proteomes" id="UP000256373">
    <property type="component" value="Unassembled WGS sequence"/>
</dbReference>
<organism evidence="7 8">
    <name type="scientific">Dyadobacter luteus</name>
    <dbReference type="NCBI Taxonomy" id="2259619"/>
    <lineage>
        <taxon>Bacteria</taxon>
        <taxon>Pseudomonadati</taxon>
        <taxon>Bacteroidota</taxon>
        <taxon>Cytophagia</taxon>
        <taxon>Cytophagales</taxon>
        <taxon>Spirosomataceae</taxon>
        <taxon>Dyadobacter</taxon>
    </lineage>
</organism>
<keyword evidence="3" id="KW-0597">Phosphoprotein</keyword>
<sequence length="139" mass="15274">MVLGLVQSDLELLIEDTSAVVEIGELPVVYAGQSQLVQLFTNLLNNALKFRCTDIMPRVQVTAYYPDRRNLQVSWTGNPRLCRIDVSDNGIGFDPVFSNRIFQVFQRLHGCSEFEGTGIGLAICEKVATNHGGKISASG</sequence>
<dbReference type="InterPro" id="IPR004358">
    <property type="entry name" value="Sig_transdc_His_kin-like_C"/>
</dbReference>
<accession>A0A3D8YG22</accession>
<dbReference type="GO" id="GO:0004673">
    <property type="term" value="F:protein histidine kinase activity"/>
    <property type="evidence" value="ECO:0007669"/>
    <property type="project" value="UniProtKB-EC"/>
</dbReference>
<dbReference type="AlphaFoldDB" id="A0A3D8YG22"/>
<gene>
    <name evidence="7" type="ORF">DSL64_04260</name>
</gene>
<dbReference type="SUPFAM" id="SSF55874">
    <property type="entry name" value="ATPase domain of HSP90 chaperone/DNA topoisomerase II/histidine kinase"/>
    <property type="match status" value="1"/>
</dbReference>
<dbReference type="RefSeq" id="WP_115829408.1">
    <property type="nucleotide sequence ID" value="NZ_QNUL01000002.1"/>
</dbReference>
<dbReference type="InterPro" id="IPR005467">
    <property type="entry name" value="His_kinase_dom"/>
</dbReference>
<dbReference type="InterPro" id="IPR036890">
    <property type="entry name" value="HATPase_C_sf"/>
</dbReference>